<evidence type="ECO:0000256" key="3">
    <source>
        <dbReference type="ARBA" id="ARBA00022471"/>
    </source>
</evidence>
<keyword evidence="4 6" id="KW-0964">Secreted</keyword>
<gene>
    <name evidence="7" type="ORF">CARUB_v10006428mg</name>
</gene>
<comment type="subcellular location">
    <subcellularLocation>
        <location evidence="1 6">Secreted</location>
    </subcellularLocation>
</comment>
<evidence type="ECO:0000313" key="8">
    <source>
        <dbReference type="Proteomes" id="UP000029121"/>
    </source>
</evidence>
<keyword evidence="3 6" id="KW-0713">Self-incompatibility</keyword>
<evidence type="ECO:0000256" key="2">
    <source>
        <dbReference type="ARBA" id="ARBA00005581"/>
    </source>
</evidence>
<keyword evidence="5 6" id="KW-0732">Signal</keyword>
<feature type="signal peptide" evidence="6">
    <location>
        <begin position="1"/>
        <end position="20"/>
    </location>
</feature>
<feature type="chain" id="PRO_5025094445" description="S-protein homolog" evidence="6">
    <location>
        <begin position="21"/>
        <end position="161"/>
    </location>
</feature>
<dbReference type="Proteomes" id="UP000029121">
    <property type="component" value="Unassembled WGS sequence"/>
</dbReference>
<keyword evidence="8" id="KW-1185">Reference proteome</keyword>
<reference evidence="8" key="1">
    <citation type="journal article" date="2013" name="Nat. Genet.">
        <title>The Capsella rubella genome and the genomic consequences of rapid mating system evolution.</title>
        <authorList>
            <person name="Slotte T."/>
            <person name="Hazzouri K.M."/>
            <person name="Agren J.A."/>
            <person name="Koenig D."/>
            <person name="Maumus F."/>
            <person name="Guo Y.L."/>
            <person name="Steige K."/>
            <person name="Platts A.E."/>
            <person name="Escobar J.S."/>
            <person name="Newman L.K."/>
            <person name="Wang W."/>
            <person name="Mandakova T."/>
            <person name="Vello E."/>
            <person name="Smith L.M."/>
            <person name="Henz S.R."/>
            <person name="Steffen J."/>
            <person name="Takuno S."/>
            <person name="Brandvain Y."/>
            <person name="Coop G."/>
            <person name="Andolfatto P."/>
            <person name="Hu T.T."/>
            <person name="Blanchette M."/>
            <person name="Clark R.M."/>
            <person name="Quesneville H."/>
            <person name="Nordborg M."/>
            <person name="Gaut B.S."/>
            <person name="Lysak M.A."/>
            <person name="Jenkins J."/>
            <person name="Grimwood J."/>
            <person name="Chapman J."/>
            <person name="Prochnik S."/>
            <person name="Shu S."/>
            <person name="Rokhsar D."/>
            <person name="Schmutz J."/>
            <person name="Weigel D."/>
            <person name="Wright S.I."/>
        </authorList>
    </citation>
    <scope>NUCLEOTIDE SEQUENCE [LARGE SCALE GENOMIC DNA]</scope>
    <source>
        <strain evidence="8">cv. Monte Gargano</strain>
    </source>
</reference>
<dbReference type="GO" id="GO:0060320">
    <property type="term" value="P:rejection of self pollen"/>
    <property type="evidence" value="ECO:0007669"/>
    <property type="project" value="UniProtKB-KW"/>
</dbReference>
<evidence type="ECO:0000313" key="7">
    <source>
        <dbReference type="EMBL" id="EOA17994.1"/>
    </source>
</evidence>
<dbReference type="PANTHER" id="PTHR31232">
    <property type="match status" value="1"/>
</dbReference>
<dbReference type="Pfam" id="PF05938">
    <property type="entry name" value="Self-incomp_S1"/>
    <property type="match status" value="1"/>
</dbReference>
<comment type="similarity">
    <text evidence="2 6">Belongs to the plant self-incompatibility (S1) protein family.</text>
</comment>
<dbReference type="InterPro" id="IPR010264">
    <property type="entry name" value="Self-incomp_S1"/>
</dbReference>
<proteinExistence type="inferred from homology"/>
<dbReference type="eggNOG" id="ENOG502S7CQ">
    <property type="taxonomic scope" value="Eukaryota"/>
</dbReference>
<organism evidence="7 8">
    <name type="scientific">Capsella rubella</name>
    <dbReference type="NCBI Taxonomy" id="81985"/>
    <lineage>
        <taxon>Eukaryota</taxon>
        <taxon>Viridiplantae</taxon>
        <taxon>Streptophyta</taxon>
        <taxon>Embryophyta</taxon>
        <taxon>Tracheophyta</taxon>
        <taxon>Spermatophyta</taxon>
        <taxon>Magnoliopsida</taxon>
        <taxon>eudicotyledons</taxon>
        <taxon>Gunneridae</taxon>
        <taxon>Pentapetalae</taxon>
        <taxon>rosids</taxon>
        <taxon>malvids</taxon>
        <taxon>Brassicales</taxon>
        <taxon>Brassicaceae</taxon>
        <taxon>Camelineae</taxon>
        <taxon>Capsella</taxon>
    </lineage>
</organism>
<evidence type="ECO:0000256" key="1">
    <source>
        <dbReference type="ARBA" id="ARBA00004613"/>
    </source>
</evidence>
<dbReference type="AlphaFoldDB" id="R0GMA5"/>
<evidence type="ECO:0000256" key="5">
    <source>
        <dbReference type="ARBA" id="ARBA00022729"/>
    </source>
</evidence>
<evidence type="ECO:0000256" key="4">
    <source>
        <dbReference type="ARBA" id="ARBA00022525"/>
    </source>
</evidence>
<dbReference type="GO" id="GO:0005576">
    <property type="term" value="C:extracellular region"/>
    <property type="evidence" value="ECO:0007669"/>
    <property type="project" value="UniProtKB-SubCell"/>
</dbReference>
<dbReference type="PANTHER" id="PTHR31232:SF141">
    <property type="entry name" value="S-PROTEIN HOMOLOG"/>
    <property type="match status" value="1"/>
</dbReference>
<sequence>MGKFLLSFFLICISFYSIHSRLLPPLFSKFRVEIKNELKFHKKLEVHCKSATHSFAFTRLNIGQSFWFTFTIFPQSQYWCNLWQGPNFKHQVAFYVFILKNEFIDETCTGTFPNVCKWSAREDGVYVHNRKSPAGEFMFKWDAPTNQTKTLSTESVFDSQI</sequence>
<name>R0GMA5_9BRAS</name>
<dbReference type="EMBL" id="KB870811">
    <property type="protein sequence ID" value="EOA17994.1"/>
    <property type="molecule type" value="Genomic_DNA"/>
</dbReference>
<protein>
    <recommendedName>
        <fullName evidence="6">S-protein homolog</fullName>
    </recommendedName>
</protein>
<evidence type="ECO:0000256" key="6">
    <source>
        <dbReference type="RuleBase" id="RU367044"/>
    </source>
</evidence>
<accession>R0GMA5</accession>